<reference evidence="3 4" key="1">
    <citation type="submission" date="2014-06" db="EMBL/GenBank/DDBJ databases">
        <authorList>
            <consortium name="DOE Joint Genome Institute"/>
            <person name="Kuo A."/>
            <person name="Kohler A."/>
            <person name="Nagy L.G."/>
            <person name="Floudas D."/>
            <person name="Copeland A."/>
            <person name="Barry K.W."/>
            <person name="Cichocki N."/>
            <person name="Veneault-Fourrey C."/>
            <person name="LaButti K."/>
            <person name="Lindquist E.A."/>
            <person name="Lipzen A."/>
            <person name="Lundell T."/>
            <person name="Morin E."/>
            <person name="Murat C."/>
            <person name="Sun H."/>
            <person name="Tunlid A."/>
            <person name="Henrissat B."/>
            <person name="Grigoriev I.V."/>
            <person name="Hibbett D.S."/>
            <person name="Martin F."/>
            <person name="Nordberg H.P."/>
            <person name="Cantor M.N."/>
            <person name="Hua S.X."/>
        </authorList>
    </citation>
    <scope>NUCLEOTIDE SEQUENCE [LARGE SCALE GENOMIC DNA]</scope>
    <source>
        <strain evidence="3 4">ATCC 200175</strain>
    </source>
</reference>
<evidence type="ECO:0000313" key="3">
    <source>
        <dbReference type="EMBL" id="KIJ06624.1"/>
    </source>
</evidence>
<organism evidence="3 4">
    <name type="scientific">Paxillus involutus ATCC 200175</name>
    <dbReference type="NCBI Taxonomy" id="664439"/>
    <lineage>
        <taxon>Eukaryota</taxon>
        <taxon>Fungi</taxon>
        <taxon>Dikarya</taxon>
        <taxon>Basidiomycota</taxon>
        <taxon>Agaricomycotina</taxon>
        <taxon>Agaricomycetes</taxon>
        <taxon>Agaricomycetidae</taxon>
        <taxon>Boletales</taxon>
        <taxon>Paxilineae</taxon>
        <taxon>Paxillaceae</taxon>
        <taxon>Paxillus</taxon>
    </lineage>
</organism>
<dbReference type="Proteomes" id="UP000053647">
    <property type="component" value="Unassembled WGS sequence"/>
</dbReference>
<reference evidence="4" key="2">
    <citation type="submission" date="2015-01" db="EMBL/GenBank/DDBJ databases">
        <title>Evolutionary Origins and Diversification of the Mycorrhizal Mutualists.</title>
        <authorList>
            <consortium name="DOE Joint Genome Institute"/>
            <consortium name="Mycorrhizal Genomics Consortium"/>
            <person name="Kohler A."/>
            <person name="Kuo A."/>
            <person name="Nagy L.G."/>
            <person name="Floudas D."/>
            <person name="Copeland A."/>
            <person name="Barry K.W."/>
            <person name="Cichocki N."/>
            <person name="Veneault-Fourrey C."/>
            <person name="LaButti K."/>
            <person name="Lindquist E.A."/>
            <person name="Lipzen A."/>
            <person name="Lundell T."/>
            <person name="Morin E."/>
            <person name="Murat C."/>
            <person name="Riley R."/>
            <person name="Ohm R."/>
            <person name="Sun H."/>
            <person name="Tunlid A."/>
            <person name="Henrissat B."/>
            <person name="Grigoriev I.V."/>
            <person name="Hibbett D.S."/>
            <person name="Martin F."/>
        </authorList>
    </citation>
    <scope>NUCLEOTIDE SEQUENCE [LARGE SCALE GENOMIC DNA]</scope>
    <source>
        <strain evidence="2 4">ATCC 200175</strain>
    </source>
</reference>
<keyword evidence="4" id="KW-1185">Reference proteome</keyword>
<feature type="region of interest" description="Disordered" evidence="1">
    <location>
        <begin position="1"/>
        <end position="48"/>
    </location>
</feature>
<dbReference type="EMBL" id="KN820238">
    <property type="protein sequence ID" value="KIJ06624.1"/>
    <property type="molecule type" value="Genomic_DNA"/>
</dbReference>
<proteinExistence type="predicted"/>
<evidence type="ECO:0000313" key="2">
    <source>
        <dbReference type="EMBL" id="KIJ06105.1"/>
    </source>
</evidence>
<feature type="compositionally biased region" description="Basic and acidic residues" evidence="1">
    <location>
        <begin position="1"/>
        <end position="19"/>
    </location>
</feature>
<dbReference type="AlphaFoldDB" id="A0A0C9SMR3"/>
<gene>
    <name evidence="3" type="ORF">PAXINDRAFT_20187</name>
    <name evidence="2" type="ORF">PAXINDRAFT_20688</name>
</gene>
<evidence type="ECO:0000256" key="1">
    <source>
        <dbReference type="SAM" id="MobiDB-lite"/>
    </source>
</evidence>
<sequence length="132" mass="14328">MVPQIECEKRGALREQREADAEECYAKGGPPRPNLKGPRERDALHIGSNNELEDDRTCITHIQAAALRSHRQTFASCLSTRLLHAAPNNGVHFKDIARISASGVAIGQTDKAKAVSQKAFIVAAIAGDEESR</sequence>
<accession>A0A0C9SMR3</accession>
<dbReference type="HOGENOM" id="CLU_1917702_0_0_1"/>
<dbReference type="OrthoDB" id="2698198at2759"/>
<evidence type="ECO:0000313" key="4">
    <source>
        <dbReference type="Proteomes" id="UP000053647"/>
    </source>
</evidence>
<reference evidence="3" key="3">
    <citation type="submission" date="2015-02" db="EMBL/GenBank/DDBJ databases">
        <title>Evolutionary Origins and Diversification of the Mycorrhizal Mutualists.</title>
        <authorList>
            <consortium name="DOE Joint Genome Institute"/>
            <consortium name="Mycorrhizal Genomics Consortium"/>
            <person name="Kohler A."/>
            <person name="Kuo A."/>
            <person name="Nagy L.G."/>
            <person name="Floudas D."/>
            <person name="Copeland A."/>
            <person name="Barry K.W."/>
            <person name="Cichocki N."/>
            <person name="Veneault-Fourrey C."/>
            <person name="LaButti K."/>
            <person name="Lindquist E.A."/>
            <person name="Lipzen A."/>
            <person name="Lundell T."/>
            <person name="Morin E."/>
            <person name="Murat C."/>
            <person name="Riley R."/>
            <person name="Ohm R."/>
            <person name="Sun H."/>
            <person name="Tunlid A."/>
            <person name="Henrissat B."/>
            <person name="Grigoriev I.V."/>
            <person name="Hibbett D.S."/>
            <person name="Martin F."/>
        </authorList>
    </citation>
    <scope>NUCLEOTIDE SEQUENCE</scope>
    <source>
        <strain evidence="3 4">ATCC 200175</strain>
    </source>
</reference>
<protein>
    <submittedName>
        <fullName evidence="2">Unplaced genomic scaffold PAXINscaffold_1192, whole genome shotgun sequence</fullName>
    </submittedName>
</protein>
<name>A0A0C9SMR3_PAXIN</name>
<dbReference type="EMBL" id="KN820514">
    <property type="protein sequence ID" value="KIJ06105.1"/>
    <property type="molecule type" value="Genomic_DNA"/>
</dbReference>